<dbReference type="EMBL" id="JACHIV010000001">
    <property type="protein sequence ID" value="MBB5070028.1"/>
    <property type="molecule type" value="Genomic_DNA"/>
</dbReference>
<accession>A0A840NIA8</accession>
<protein>
    <submittedName>
        <fullName evidence="2">Uncharacterized protein</fullName>
    </submittedName>
</protein>
<gene>
    <name evidence="2" type="ORF">BJ969_003116</name>
</gene>
<dbReference type="AlphaFoldDB" id="A0A840NIA8"/>
<evidence type="ECO:0000313" key="3">
    <source>
        <dbReference type="Proteomes" id="UP000580474"/>
    </source>
</evidence>
<sequence>MSPEARPPTSGSAAPSAGEVAEKARQVHDRLGTVLGNLPGPGMVTDEECTRLAAALRGLAKTFDRHSPVCPAPAPLESESGSGGRAWVFPGQNR</sequence>
<evidence type="ECO:0000313" key="2">
    <source>
        <dbReference type="EMBL" id="MBB5070028.1"/>
    </source>
</evidence>
<feature type="region of interest" description="Disordered" evidence="1">
    <location>
        <begin position="71"/>
        <end position="94"/>
    </location>
</feature>
<proteinExistence type="predicted"/>
<evidence type="ECO:0000256" key="1">
    <source>
        <dbReference type="SAM" id="MobiDB-lite"/>
    </source>
</evidence>
<reference evidence="2 3" key="1">
    <citation type="submission" date="2020-08" db="EMBL/GenBank/DDBJ databases">
        <title>Sequencing the genomes of 1000 actinobacteria strains.</title>
        <authorList>
            <person name="Klenk H.-P."/>
        </authorList>
    </citation>
    <scope>NUCLEOTIDE SEQUENCE [LARGE SCALE GENOMIC DNA]</scope>
    <source>
        <strain evidence="2 3">DSM 45582</strain>
    </source>
</reference>
<organism evidence="2 3">
    <name type="scientific">Saccharopolyspora gloriosae</name>
    <dbReference type="NCBI Taxonomy" id="455344"/>
    <lineage>
        <taxon>Bacteria</taxon>
        <taxon>Bacillati</taxon>
        <taxon>Actinomycetota</taxon>
        <taxon>Actinomycetes</taxon>
        <taxon>Pseudonocardiales</taxon>
        <taxon>Pseudonocardiaceae</taxon>
        <taxon>Saccharopolyspora</taxon>
    </lineage>
</organism>
<comment type="caution">
    <text evidence="2">The sequence shown here is derived from an EMBL/GenBank/DDBJ whole genome shotgun (WGS) entry which is preliminary data.</text>
</comment>
<name>A0A840NIA8_9PSEU</name>
<dbReference type="Proteomes" id="UP000580474">
    <property type="component" value="Unassembled WGS sequence"/>
</dbReference>
<feature type="region of interest" description="Disordered" evidence="1">
    <location>
        <begin position="1"/>
        <end position="25"/>
    </location>
</feature>
<keyword evidence="3" id="KW-1185">Reference proteome</keyword>